<dbReference type="Proteomes" id="UP001589906">
    <property type="component" value="Unassembled WGS sequence"/>
</dbReference>
<dbReference type="SUPFAM" id="SSF46955">
    <property type="entry name" value="Putative DNA-binding domain"/>
    <property type="match status" value="1"/>
</dbReference>
<feature type="compositionally biased region" description="Basic residues" evidence="1">
    <location>
        <begin position="96"/>
        <end position="107"/>
    </location>
</feature>
<organism evidence="3 4">
    <name type="scientific">Brevundimonas balnearis</name>
    <dbReference type="NCBI Taxonomy" id="1572858"/>
    <lineage>
        <taxon>Bacteria</taxon>
        <taxon>Pseudomonadati</taxon>
        <taxon>Pseudomonadota</taxon>
        <taxon>Alphaproteobacteria</taxon>
        <taxon>Caulobacterales</taxon>
        <taxon>Caulobacteraceae</taxon>
        <taxon>Brevundimonas</taxon>
    </lineage>
</organism>
<dbReference type="Pfam" id="PF12728">
    <property type="entry name" value="HTH_17"/>
    <property type="match status" value="1"/>
</dbReference>
<keyword evidence="4" id="KW-1185">Reference proteome</keyword>
<dbReference type="EMBL" id="JBHLSW010000013">
    <property type="protein sequence ID" value="MFC0634695.1"/>
    <property type="molecule type" value="Genomic_DNA"/>
</dbReference>
<evidence type="ECO:0000313" key="4">
    <source>
        <dbReference type="Proteomes" id="UP001589906"/>
    </source>
</evidence>
<dbReference type="RefSeq" id="WP_376836755.1">
    <property type="nucleotide sequence ID" value="NZ_JBHLSW010000013.1"/>
</dbReference>
<evidence type="ECO:0000259" key="2">
    <source>
        <dbReference type="Pfam" id="PF12728"/>
    </source>
</evidence>
<dbReference type="InterPro" id="IPR036388">
    <property type="entry name" value="WH-like_DNA-bd_sf"/>
</dbReference>
<feature type="domain" description="Helix-turn-helix" evidence="2">
    <location>
        <begin position="18"/>
        <end position="69"/>
    </location>
</feature>
<dbReference type="InterPro" id="IPR041657">
    <property type="entry name" value="HTH_17"/>
</dbReference>
<evidence type="ECO:0000313" key="3">
    <source>
        <dbReference type="EMBL" id="MFC0634695.1"/>
    </source>
</evidence>
<accession>A0ABV6R4Z1</accession>
<comment type="caution">
    <text evidence="3">The sequence shown here is derived from an EMBL/GenBank/DDBJ whole genome shotgun (WGS) entry which is preliminary data.</text>
</comment>
<dbReference type="Gene3D" id="1.10.10.10">
    <property type="entry name" value="Winged helix-like DNA-binding domain superfamily/Winged helix DNA-binding domain"/>
    <property type="match status" value="1"/>
</dbReference>
<feature type="region of interest" description="Disordered" evidence="1">
    <location>
        <begin position="85"/>
        <end position="107"/>
    </location>
</feature>
<evidence type="ECO:0000256" key="1">
    <source>
        <dbReference type="SAM" id="MobiDB-lite"/>
    </source>
</evidence>
<gene>
    <name evidence="3" type="ORF">ACFFGE_12515</name>
</gene>
<dbReference type="InterPro" id="IPR009061">
    <property type="entry name" value="DNA-bd_dom_put_sf"/>
</dbReference>
<name>A0ABV6R4Z1_9CAUL</name>
<reference evidence="3 4" key="1">
    <citation type="submission" date="2024-09" db="EMBL/GenBank/DDBJ databases">
        <authorList>
            <person name="Sun Q."/>
            <person name="Mori K."/>
        </authorList>
    </citation>
    <scope>NUCLEOTIDE SEQUENCE [LARGE SCALE GENOMIC DNA]</scope>
    <source>
        <strain evidence="3 4">NCAIM B.02621</strain>
    </source>
</reference>
<protein>
    <submittedName>
        <fullName evidence="3">Helix-turn-helix domain-containing protein</fullName>
    </submittedName>
</protein>
<proteinExistence type="predicted"/>
<sequence>MQAQERDVPHLSPLDDRWLPPAEAAKYLGVEVGTLSKWRLRGKGPAYSVGLGRDPRYQLSELLTYMASKMAANTREARTIRKEHKAFEGMPYTMRRQTRPTRQARRA</sequence>